<dbReference type="Proteomes" id="UP000770785">
    <property type="component" value="Unassembled WGS sequence"/>
</dbReference>
<keyword evidence="3" id="KW-1185">Reference proteome</keyword>
<gene>
    <name evidence="2" type="ORF">GGR27_002361</name>
</gene>
<accession>A0ABX0XC61</accession>
<reference evidence="2 3" key="1">
    <citation type="submission" date="2020-03" db="EMBL/GenBank/DDBJ databases">
        <title>Genomic Encyclopedia of Type Strains, Phase IV (KMG-IV): sequencing the most valuable type-strain genomes for metagenomic binning, comparative biology and taxonomic classification.</title>
        <authorList>
            <person name="Goeker M."/>
        </authorList>
    </citation>
    <scope>NUCLEOTIDE SEQUENCE [LARGE SCALE GENOMIC DNA]</scope>
    <source>
        <strain evidence="2 3">DSM 105096</strain>
    </source>
</reference>
<comment type="caution">
    <text evidence="2">The sequence shown here is derived from an EMBL/GenBank/DDBJ whole genome shotgun (WGS) entry which is preliminary data.</text>
</comment>
<dbReference type="InterPro" id="IPR037053">
    <property type="entry name" value="Phage_tail_collar_dom_sf"/>
</dbReference>
<dbReference type="SUPFAM" id="SSF88874">
    <property type="entry name" value="Receptor-binding domain of short tail fibre protein gp12"/>
    <property type="match status" value="1"/>
</dbReference>
<name>A0ABX0XC61_9BACT</name>
<feature type="domain" description="Phage tail collar" evidence="1">
    <location>
        <begin position="7"/>
        <end position="63"/>
    </location>
</feature>
<evidence type="ECO:0000313" key="3">
    <source>
        <dbReference type="Proteomes" id="UP000770785"/>
    </source>
</evidence>
<proteinExistence type="predicted"/>
<dbReference type="RefSeq" id="WP_168037609.1">
    <property type="nucleotide sequence ID" value="NZ_JAATJH010000003.1"/>
</dbReference>
<evidence type="ECO:0000313" key="2">
    <source>
        <dbReference type="EMBL" id="NJC26851.1"/>
    </source>
</evidence>
<dbReference type="InterPro" id="IPR011083">
    <property type="entry name" value="Phage_tail_collar_dom"/>
</dbReference>
<dbReference type="Gene3D" id="3.90.1340.10">
    <property type="entry name" value="Phage tail collar domain"/>
    <property type="match status" value="1"/>
</dbReference>
<dbReference type="EMBL" id="JAATJH010000003">
    <property type="protein sequence ID" value="NJC26851.1"/>
    <property type="molecule type" value="Genomic_DNA"/>
</dbReference>
<protein>
    <submittedName>
        <fullName evidence="2">Microcystin-dependent protein</fullName>
    </submittedName>
</protein>
<evidence type="ECO:0000259" key="1">
    <source>
        <dbReference type="Pfam" id="PF07484"/>
    </source>
</evidence>
<organism evidence="2 3">
    <name type="scientific">Neolewinella antarctica</name>
    <dbReference type="NCBI Taxonomy" id="442734"/>
    <lineage>
        <taxon>Bacteria</taxon>
        <taxon>Pseudomonadati</taxon>
        <taxon>Bacteroidota</taxon>
        <taxon>Saprospiria</taxon>
        <taxon>Saprospirales</taxon>
        <taxon>Lewinellaceae</taxon>
        <taxon>Neolewinella</taxon>
    </lineage>
</organism>
<sequence length="179" mass="18616">MPTSILGQIDFWPLSRIPSNYRVCDGSLLRVKDNSSLFSLLGTTYGGDGRETFALPDLRGRLPVGAGSVAGRTTVALGQRGGLSEAVLEVSNLPPHTHTNPALVLSSGTPETKVGKNGFIASQTPGTFLFSGTAAPDATLAADALRVEIVGNTDPVNIQSPVLTLVATICVSGIFPSRR</sequence>
<dbReference type="Pfam" id="PF07484">
    <property type="entry name" value="Collar"/>
    <property type="match status" value="1"/>
</dbReference>